<evidence type="ECO:0000256" key="2">
    <source>
        <dbReference type="SAM" id="SignalP"/>
    </source>
</evidence>
<keyword evidence="4" id="KW-1185">Reference proteome</keyword>
<dbReference type="PROSITE" id="PS51257">
    <property type="entry name" value="PROKAR_LIPOPROTEIN"/>
    <property type="match status" value="1"/>
</dbReference>
<dbReference type="SUPFAM" id="SSF63829">
    <property type="entry name" value="Calcium-dependent phosphotriesterase"/>
    <property type="match status" value="1"/>
</dbReference>
<proteinExistence type="predicted"/>
<protein>
    <submittedName>
        <fullName evidence="3">Uncharacterized protein</fullName>
    </submittedName>
</protein>
<keyword evidence="2" id="KW-0732">Signal</keyword>
<dbReference type="Proteomes" id="UP000281708">
    <property type="component" value="Unassembled WGS sequence"/>
</dbReference>
<evidence type="ECO:0000313" key="4">
    <source>
        <dbReference type="Proteomes" id="UP000281708"/>
    </source>
</evidence>
<accession>A0A3L8P3U4</accession>
<feature type="region of interest" description="Disordered" evidence="1">
    <location>
        <begin position="23"/>
        <end position="65"/>
    </location>
</feature>
<organism evidence="3 4">
    <name type="scientific">Nocardioides mangrovicus</name>
    <dbReference type="NCBI Taxonomy" id="2478913"/>
    <lineage>
        <taxon>Bacteria</taxon>
        <taxon>Bacillati</taxon>
        <taxon>Actinomycetota</taxon>
        <taxon>Actinomycetes</taxon>
        <taxon>Propionibacteriales</taxon>
        <taxon>Nocardioidaceae</taxon>
        <taxon>Nocardioides</taxon>
    </lineage>
</organism>
<comment type="caution">
    <text evidence="3">The sequence shown here is derived from an EMBL/GenBank/DDBJ whole genome shotgun (WGS) entry which is preliminary data.</text>
</comment>
<feature type="compositionally biased region" description="Low complexity" evidence="1">
    <location>
        <begin position="35"/>
        <end position="65"/>
    </location>
</feature>
<gene>
    <name evidence="3" type="ORF">D9V37_07210</name>
</gene>
<name>A0A3L8P3U4_9ACTN</name>
<dbReference type="EMBL" id="RDBE01000006">
    <property type="protein sequence ID" value="RLV49697.1"/>
    <property type="molecule type" value="Genomic_DNA"/>
</dbReference>
<feature type="signal peptide" evidence="2">
    <location>
        <begin position="1"/>
        <end position="19"/>
    </location>
</feature>
<feature type="chain" id="PRO_5039662808" evidence="2">
    <location>
        <begin position="20"/>
        <end position="373"/>
    </location>
</feature>
<sequence>MVSWLRPALLLVAVAMVVAACGGSPSPGPSPTPSGGPSSSGSSTATASPSSSPSTSPSTSGSPTAAPAACTGVRYAQVLGQAPAYGPGRLRHYPVDAFACAAYWLAQSDDLFVPQSLAVDESAGVAYVGGYRWARTYGPRPCQIAVVDLATGAVRAFQSKFWASIYHTAPTYCRHGGGMQLVSSGDGAGLWVQETQRLWVLDPSALGGTPAAPVKRWWRMGAGLRGSAMVVQGDRVGVASFSPRYRGRIYWFAMSDLLRSGVTDLTLGRASASAVRPVASGRVPRLLQGIAVGPGGLWYSTSGGGCAQLIGPDGHRYDFVPGSEGLQFAGDSLYVTSESGARPYIRGTSKKNVPVLVRLLTAKVLATSPSCRQ</sequence>
<evidence type="ECO:0000313" key="3">
    <source>
        <dbReference type="EMBL" id="RLV49697.1"/>
    </source>
</evidence>
<reference evidence="3 4" key="1">
    <citation type="submission" date="2018-10" db="EMBL/GenBank/DDBJ databases">
        <title>Marmoricola sp. 4Q3S-7 whole genome shotgun sequence.</title>
        <authorList>
            <person name="Li F."/>
        </authorList>
    </citation>
    <scope>NUCLEOTIDE SEQUENCE [LARGE SCALE GENOMIC DNA]</scope>
    <source>
        <strain evidence="3 4">4Q3S-7</strain>
    </source>
</reference>
<evidence type="ECO:0000256" key="1">
    <source>
        <dbReference type="SAM" id="MobiDB-lite"/>
    </source>
</evidence>
<dbReference type="AlphaFoldDB" id="A0A3L8P3U4"/>